<accession>A0A518H7Z7</accession>
<dbReference type="FunFam" id="2.60.40.4380:FF:000002">
    <property type="entry name" value="Translational regulator CsrA"/>
    <property type="match status" value="1"/>
</dbReference>
<protein>
    <recommendedName>
        <fullName evidence="5">Translational regulator CsrA</fullName>
    </recommendedName>
</protein>
<organism evidence="7 8">
    <name type="scientific">Tautonia plasticadhaerens</name>
    <dbReference type="NCBI Taxonomy" id="2527974"/>
    <lineage>
        <taxon>Bacteria</taxon>
        <taxon>Pseudomonadati</taxon>
        <taxon>Planctomycetota</taxon>
        <taxon>Planctomycetia</taxon>
        <taxon>Isosphaerales</taxon>
        <taxon>Isosphaeraceae</taxon>
        <taxon>Tautonia</taxon>
    </lineage>
</organism>
<sequence>MTVLTRKRNETVVIGDDISVTVVDIRGDKVRLGIDHPKGVSVHRREVYEAIRPQSGSPPPKPTTGPEAGQPTTIALADRHVALLDRLRSTIEGRGGTAPSREEALGAILDAFESAQASVAEATLLAHLEGTLDEDHRDGG</sequence>
<dbReference type="GO" id="GO:0005829">
    <property type="term" value="C:cytosol"/>
    <property type="evidence" value="ECO:0007669"/>
    <property type="project" value="TreeGrafter"/>
</dbReference>
<dbReference type="PANTHER" id="PTHR34984">
    <property type="entry name" value="CARBON STORAGE REGULATOR"/>
    <property type="match status" value="1"/>
</dbReference>
<keyword evidence="4 5" id="KW-0694">RNA-binding</keyword>
<dbReference type="HAMAP" id="MF_00167">
    <property type="entry name" value="CsrA"/>
    <property type="match status" value="1"/>
</dbReference>
<evidence type="ECO:0000256" key="5">
    <source>
        <dbReference type="HAMAP-Rule" id="MF_00167"/>
    </source>
</evidence>
<dbReference type="SUPFAM" id="SSF117130">
    <property type="entry name" value="CsrA-like"/>
    <property type="match status" value="1"/>
</dbReference>
<dbReference type="GO" id="GO:0044781">
    <property type="term" value="P:bacterial-type flagellum organization"/>
    <property type="evidence" value="ECO:0007669"/>
    <property type="project" value="UniProtKB-KW"/>
</dbReference>
<keyword evidence="2 5" id="KW-0678">Repressor</keyword>
<comment type="subunit">
    <text evidence="5">Homodimer; the beta-strands of each monomer intercalate to form a hydrophobic core, while the alpha-helices form wings that extend away from the core.</text>
</comment>
<feature type="region of interest" description="Disordered" evidence="6">
    <location>
        <begin position="50"/>
        <end position="71"/>
    </location>
</feature>
<evidence type="ECO:0000313" key="8">
    <source>
        <dbReference type="Proteomes" id="UP000317835"/>
    </source>
</evidence>
<dbReference type="NCBIfam" id="NF002469">
    <property type="entry name" value="PRK01712.1"/>
    <property type="match status" value="1"/>
</dbReference>
<dbReference type="RefSeq" id="WP_145273943.1">
    <property type="nucleotide sequence ID" value="NZ_CP036426.1"/>
</dbReference>
<keyword evidence="8" id="KW-1185">Reference proteome</keyword>
<name>A0A518H7Z7_9BACT</name>
<dbReference type="InterPro" id="IPR036107">
    <property type="entry name" value="CsrA_sf"/>
</dbReference>
<gene>
    <name evidence="5" type="primary">csrA</name>
    <name evidence="7" type="ORF">ElP_48410</name>
</gene>
<dbReference type="AlphaFoldDB" id="A0A518H7Z7"/>
<dbReference type="GO" id="GO:0006109">
    <property type="term" value="P:regulation of carbohydrate metabolic process"/>
    <property type="evidence" value="ECO:0007669"/>
    <property type="project" value="InterPro"/>
</dbReference>
<dbReference type="EMBL" id="CP036426">
    <property type="protein sequence ID" value="QDV36911.1"/>
    <property type="molecule type" value="Genomic_DNA"/>
</dbReference>
<dbReference type="Gene3D" id="2.60.40.4380">
    <property type="entry name" value="Translational regulator CsrA"/>
    <property type="match status" value="1"/>
</dbReference>
<evidence type="ECO:0000313" key="7">
    <source>
        <dbReference type="EMBL" id="QDV36911.1"/>
    </source>
</evidence>
<evidence type="ECO:0000256" key="1">
    <source>
        <dbReference type="ARBA" id="ARBA00022490"/>
    </source>
</evidence>
<evidence type="ECO:0000256" key="6">
    <source>
        <dbReference type="SAM" id="MobiDB-lite"/>
    </source>
</evidence>
<evidence type="ECO:0000256" key="2">
    <source>
        <dbReference type="ARBA" id="ARBA00022491"/>
    </source>
</evidence>
<dbReference type="NCBIfam" id="TIGR00202">
    <property type="entry name" value="csrA"/>
    <property type="match status" value="1"/>
</dbReference>
<dbReference type="Proteomes" id="UP000317835">
    <property type="component" value="Chromosome"/>
</dbReference>
<comment type="similarity">
    <text evidence="5">Belongs to the CsrA/RsmA family.</text>
</comment>
<dbReference type="GO" id="GO:0045947">
    <property type="term" value="P:negative regulation of translational initiation"/>
    <property type="evidence" value="ECO:0007669"/>
    <property type="project" value="UniProtKB-UniRule"/>
</dbReference>
<dbReference type="GO" id="GO:1902208">
    <property type="term" value="P:regulation of bacterial-type flagellum assembly"/>
    <property type="evidence" value="ECO:0007669"/>
    <property type="project" value="UniProtKB-UniRule"/>
</dbReference>
<comment type="subcellular location">
    <subcellularLocation>
        <location evidence="5">Cytoplasm</location>
    </subcellularLocation>
</comment>
<keyword evidence="1 5" id="KW-0963">Cytoplasm</keyword>
<comment type="function">
    <text evidence="5">A translational regulator that binds mRNA to regulate translation initiation and/or mRNA stability. Usually binds in the 5'-UTR at or near the Shine-Dalgarno sequence preventing ribosome-binding, thus repressing translation. Its main target seems to be the major flagellin gene, while its function is anatagonized by FliW.</text>
</comment>
<dbReference type="OrthoDB" id="9809061at2"/>
<dbReference type="InterPro" id="IPR003751">
    <property type="entry name" value="CsrA"/>
</dbReference>
<evidence type="ECO:0000256" key="4">
    <source>
        <dbReference type="ARBA" id="ARBA00022884"/>
    </source>
</evidence>
<proteinExistence type="inferred from homology"/>
<dbReference type="Pfam" id="PF02599">
    <property type="entry name" value="CsrA"/>
    <property type="match status" value="1"/>
</dbReference>
<dbReference type="GO" id="GO:0006402">
    <property type="term" value="P:mRNA catabolic process"/>
    <property type="evidence" value="ECO:0007669"/>
    <property type="project" value="InterPro"/>
</dbReference>
<evidence type="ECO:0000256" key="3">
    <source>
        <dbReference type="ARBA" id="ARBA00022845"/>
    </source>
</evidence>
<dbReference type="GO" id="GO:0048027">
    <property type="term" value="F:mRNA 5'-UTR binding"/>
    <property type="evidence" value="ECO:0007669"/>
    <property type="project" value="UniProtKB-UniRule"/>
</dbReference>
<reference evidence="7 8" key="1">
    <citation type="submission" date="2019-02" db="EMBL/GenBank/DDBJ databases">
        <title>Deep-cultivation of Planctomycetes and their phenomic and genomic characterization uncovers novel biology.</title>
        <authorList>
            <person name="Wiegand S."/>
            <person name="Jogler M."/>
            <person name="Boedeker C."/>
            <person name="Pinto D."/>
            <person name="Vollmers J."/>
            <person name="Rivas-Marin E."/>
            <person name="Kohn T."/>
            <person name="Peeters S.H."/>
            <person name="Heuer A."/>
            <person name="Rast P."/>
            <person name="Oberbeckmann S."/>
            <person name="Bunk B."/>
            <person name="Jeske O."/>
            <person name="Meyerdierks A."/>
            <person name="Storesund J.E."/>
            <person name="Kallscheuer N."/>
            <person name="Luecker S."/>
            <person name="Lage O.M."/>
            <person name="Pohl T."/>
            <person name="Merkel B.J."/>
            <person name="Hornburger P."/>
            <person name="Mueller R.-W."/>
            <person name="Bruemmer F."/>
            <person name="Labrenz M."/>
            <person name="Spormann A.M."/>
            <person name="Op den Camp H."/>
            <person name="Overmann J."/>
            <person name="Amann R."/>
            <person name="Jetten M.S.M."/>
            <person name="Mascher T."/>
            <person name="Medema M.H."/>
            <person name="Devos D.P."/>
            <person name="Kaster A.-K."/>
            <person name="Ovreas L."/>
            <person name="Rohde M."/>
            <person name="Galperin M.Y."/>
            <person name="Jogler C."/>
        </authorList>
    </citation>
    <scope>NUCLEOTIDE SEQUENCE [LARGE SCALE GENOMIC DNA]</scope>
    <source>
        <strain evidence="7 8">ElP</strain>
    </source>
</reference>
<dbReference type="KEGG" id="tpla:ElP_48410"/>
<dbReference type="PANTHER" id="PTHR34984:SF1">
    <property type="entry name" value="CARBON STORAGE REGULATOR"/>
    <property type="match status" value="1"/>
</dbReference>
<keyword evidence="5" id="KW-1005">Bacterial flagellum biogenesis</keyword>
<keyword evidence="3 5" id="KW-0810">Translation regulation</keyword>